<evidence type="ECO:0000313" key="16">
    <source>
        <dbReference type="Proteomes" id="UP000315525"/>
    </source>
</evidence>
<dbReference type="PROSITE" id="PS50113">
    <property type="entry name" value="PAC"/>
    <property type="match status" value="2"/>
</dbReference>
<accession>A0A523USW3</accession>
<gene>
    <name evidence="15" type="ORF">E3J62_07340</name>
</gene>
<dbReference type="InterPro" id="IPR013656">
    <property type="entry name" value="PAS_4"/>
</dbReference>
<evidence type="ECO:0000256" key="3">
    <source>
        <dbReference type="ARBA" id="ARBA00022553"/>
    </source>
</evidence>
<evidence type="ECO:0000256" key="6">
    <source>
        <dbReference type="ARBA" id="ARBA00022777"/>
    </source>
</evidence>
<dbReference type="InterPro" id="IPR003594">
    <property type="entry name" value="HATPase_dom"/>
</dbReference>
<feature type="domain" description="Response regulatory" evidence="12">
    <location>
        <begin position="669"/>
        <end position="785"/>
    </location>
</feature>
<evidence type="ECO:0000256" key="9">
    <source>
        <dbReference type="PROSITE-ProRule" id="PRU00169"/>
    </source>
</evidence>
<evidence type="ECO:0000256" key="8">
    <source>
        <dbReference type="ARBA" id="ARBA00023012"/>
    </source>
</evidence>
<proteinExistence type="predicted"/>
<dbReference type="InterPro" id="IPR003661">
    <property type="entry name" value="HisK_dim/P_dom"/>
</dbReference>
<evidence type="ECO:0000259" key="14">
    <source>
        <dbReference type="PROSITE" id="PS50113"/>
    </source>
</evidence>
<dbReference type="InterPro" id="IPR000014">
    <property type="entry name" value="PAS"/>
</dbReference>
<evidence type="ECO:0000256" key="2">
    <source>
        <dbReference type="ARBA" id="ARBA00012438"/>
    </source>
</evidence>
<feature type="domain" description="Histidine kinase" evidence="11">
    <location>
        <begin position="424"/>
        <end position="647"/>
    </location>
</feature>
<dbReference type="Pfam" id="PF00512">
    <property type="entry name" value="HisKA"/>
    <property type="match status" value="1"/>
</dbReference>
<dbReference type="InterPro" id="IPR004358">
    <property type="entry name" value="Sig_transdc_His_kin-like_C"/>
</dbReference>
<dbReference type="Gene3D" id="1.10.287.130">
    <property type="match status" value="1"/>
</dbReference>
<dbReference type="Pfam" id="PF02518">
    <property type="entry name" value="HATPase_c"/>
    <property type="match status" value="1"/>
</dbReference>
<keyword evidence="5" id="KW-0547">Nucleotide-binding</keyword>
<keyword evidence="7" id="KW-0067">ATP-binding</keyword>
<protein>
    <recommendedName>
        <fullName evidence="2">histidine kinase</fullName>
        <ecNumber evidence="2">2.7.13.3</ecNumber>
    </recommendedName>
</protein>
<dbReference type="PANTHER" id="PTHR43065:SF42">
    <property type="entry name" value="TWO-COMPONENT SENSOR PPRA"/>
    <property type="match status" value="1"/>
</dbReference>
<dbReference type="Gene3D" id="3.30.565.10">
    <property type="entry name" value="Histidine kinase-like ATPase, C-terminal domain"/>
    <property type="match status" value="1"/>
</dbReference>
<dbReference type="AlphaFoldDB" id="A0A523USW3"/>
<organism evidence="15 16">
    <name type="scientific">candidate division TA06 bacterium</name>
    <dbReference type="NCBI Taxonomy" id="2250710"/>
    <lineage>
        <taxon>Bacteria</taxon>
        <taxon>Bacteria division TA06</taxon>
    </lineage>
</organism>
<dbReference type="PROSITE" id="PS50112">
    <property type="entry name" value="PAS"/>
    <property type="match status" value="3"/>
</dbReference>
<dbReference type="SMART" id="SM00448">
    <property type="entry name" value="REC"/>
    <property type="match status" value="1"/>
</dbReference>
<reference evidence="15 16" key="1">
    <citation type="submission" date="2019-03" db="EMBL/GenBank/DDBJ databases">
        <title>Metabolic potential of uncultured bacteria and archaea associated with petroleum seepage in deep-sea sediments.</title>
        <authorList>
            <person name="Dong X."/>
            <person name="Hubert C."/>
        </authorList>
    </citation>
    <scope>NUCLEOTIDE SEQUENCE [LARGE SCALE GENOMIC DNA]</scope>
    <source>
        <strain evidence="15">E44_bin18</strain>
    </source>
</reference>
<dbReference type="SMART" id="SM00091">
    <property type="entry name" value="PAS"/>
    <property type="match status" value="3"/>
</dbReference>
<keyword evidence="8" id="KW-0902">Two-component regulatory system</keyword>
<dbReference type="SUPFAM" id="SSF52172">
    <property type="entry name" value="CheY-like"/>
    <property type="match status" value="1"/>
</dbReference>
<dbReference type="PRINTS" id="PR00344">
    <property type="entry name" value="BCTRLSENSOR"/>
</dbReference>
<feature type="region of interest" description="Disordered" evidence="10">
    <location>
        <begin position="1"/>
        <end position="30"/>
    </location>
</feature>
<comment type="catalytic activity">
    <reaction evidence="1">
        <text>ATP + protein L-histidine = ADP + protein N-phospho-L-histidine.</text>
        <dbReference type="EC" id="2.7.13.3"/>
    </reaction>
</comment>
<dbReference type="SUPFAM" id="SSF47384">
    <property type="entry name" value="Homodimeric domain of signal transducing histidine kinase"/>
    <property type="match status" value="1"/>
</dbReference>
<dbReference type="InterPro" id="IPR036890">
    <property type="entry name" value="HATPase_C_sf"/>
</dbReference>
<dbReference type="GO" id="GO:0000155">
    <property type="term" value="F:phosphorelay sensor kinase activity"/>
    <property type="evidence" value="ECO:0007669"/>
    <property type="project" value="InterPro"/>
</dbReference>
<keyword evidence="6" id="KW-0418">Kinase</keyword>
<feature type="domain" description="PAC" evidence="14">
    <location>
        <begin position="106"/>
        <end position="158"/>
    </location>
</feature>
<dbReference type="PROSITE" id="PS50110">
    <property type="entry name" value="RESPONSE_REGULATORY"/>
    <property type="match status" value="1"/>
</dbReference>
<feature type="domain" description="PAS" evidence="13">
    <location>
        <begin position="34"/>
        <end position="99"/>
    </location>
</feature>
<dbReference type="Gene3D" id="3.40.50.2300">
    <property type="match status" value="1"/>
</dbReference>
<dbReference type="CDD" id="cd00082">
    <property type="entry name" value="HisKA"/>
    <property type="match status" value="1"/>
</dbReference>
<dbReference type="SMART" id="SM00388">
    <property type="entry name" value="HisKA"/>
    <property type="match status" value="1"/>
</dbReference>
<dbReference type="Gene3D" id="3.30.450.20">
    <property type="entry name" value="PAS domain"/>
    <property type="match status" value="3"/>
</dbReference>
<feature type="domain" description="PAC" evidence="14">
    <location>
        <begin position="227"/>
        <end position="279"/>
    </location>
</feature>
<dbReference type="SUPFAM" id="SSF55874">
    <property type="entry name" value="ATPase domain of HSP90 chaperone/DNA topoisomerase II/histidine kinase"/>
    <property type="match status" value="1"/>
</dbReference>
<dbReference type="InterPro" id="IPR005467">
    <property type="entry name" value="His_kinase_dom"/>
</dbReference>
<evidence type="ECO:0000313" key="15">
    <source>
        <dbReference type="EMBL" id="TET45565.1"/>
    </source>
</evidence>
<keyword evidence="3 9" id="KW-0597">Phosphoprotein</keyword>
<dbReference type="GO" id="GO:0006355">
    <property type="term" value="P:regulation of DNA-templated transcription"/>
    <property type="evidence" value="ECO:0007669"/>
    <property type="project" value="InterPro"/>
</dbReference>
<dbReference type="PROSITE" id="PS50109">
    <property type="entry name" value="HIS_KIN"/>
    <property type="match status" value="1"/>
</dbReference>
<dbReference type="NCBIfam" id="TIGR00229">
    <property type="entry name" value="sensory_box"/>
    <property type="match status" value="3"/>
</dbReference>
<evidence type="ECO:0000256" key="4">
    <source>
        <dbReference type="ARBA" id="ARBA00022679"/>
    </source>
</evidence>
<dbReference type="Pfam" id="PF00072">
    <property type="entry name" value="Response_reg"/>
    <property type="match status" value="1"/>
</dbReference>
<comment type="caution">
    <text evidence="15">The sequence shown here is derived from an EMBL/GenBank/DDBJ whole genome shotgun (WGS) entry which is preliminary data.</text>
</comment>
<dbReference type="PANTHER" id="PTHR43065">
    <property type="entry name" value="SENSOR HISTIDINE KINASE"/>
    <property type="match status" value="1"/>
</dbReference>
<evidence type="ECO:0000259" key="11">
    <source>
        <dbReference type="PROSITE" id="PS50109"/>
    </source>
</evidence>
<dbReference type="InterPro" id="IPR000700">
    <property type="entry name" value="PAS-assoc_C"/>
</dbReference>
<evidence type="ECO:0000256" key="5">
    <source>
        <dbReference type="ARBA" id="ARBA00022741"/>
    </source>
</evidence>
<dbReference type="InterPro" id="IPR013767">
    <property type="entry name" value="PAS_fold"/>
</dbReference>
<feature type="region of interest" description="Disordered" evidence="10">
    <location>
        <begin position="642"/>
        <end position="667"/>
    </location>
</feature>
<dbReference type="InterPro" id="IPR001789">
    <property type="entry name" value="Sig_transdc_resp-reg_receiver"/>
</dbReference>
<dbReference type="EC" id="2.7.13.3" evidence="2"/>
<dbReference type="InterPro" id="IPR011006">
    <property type="entry name" value="CheY-like_superfamily"/>
</dbReference>
<dbReference type="GO" id="GO:0005524">
    <property type="term" value="F:ATP binding"/>
    <property type="evidence" value="ECO:0007669"/>
    <property type="project" value="UniProtKB-KW"/>
</dbReference>
<feature type="modified residue" description="4-aspartylphosphate" evidence="9">
    <location>
        <position position="720"/>
    </location>
</feature>
<dbReference type="InterPro" id="IPR036097">
    <property type="entry name" value="HisK_dim/P_sf"/>
</dbReference>
<dbReference type="Pfam" id="PF00989">
    <property type="entry name" value="PAS"/>
    <property type="match status" value="1"/>
</dbReference>
<evidence type="ECO:0000256" key="7">
    <source>
        <dbReference type="ARBA" id="ARBA00022840"/>
    </source>
</evidence>
<dbReference type="InterPro" id="IPR001610">
    <property type="entry name" value="PAC"/>
</dbReference>
<dbReference type="Pfam" id="PF08448">
    <property type="entry name" value="PAS_4"/>
    <property type="match status" value="1"/>
</dbReference>
<evidence type="ECO:0000259" key="13">
    <source>
        <dbReference type="PROSITE" id="PS50112"/>
    </source>
</evidence>
<dbReference type="SUPFAM" id="SSF55785">
    <property type="entry name" value="PYP-like sensor domain (PAS domain)"/>
    <property type="match status" value="3"/>
</dbReference>
<evidence type="ECO:0000256" key="1">
    <source>
        <dbReference type="ARBA" id="ARBA00000085"/>
    </source>
</evidence>
<dbReference type="InterPro" id="IPR035965">
    <property type="entry name" value="PAS-like_dom_sf"/>
</dbReference>
<sequence>MKGTDLKKKENIGKPMEVLEESTGQEAQEKLWESEERYRVVTETALVGITIADPEENLTLVNTAFAEMVGYSQEELLGMNLSMLTDQEEFNEYKKQTQRRKKGLCSFYESKLMCKDGTGKNVRVSASPLLGVDGCFNGTVAVITDITDLKKAEQALRSSAQEWKKTFDAIGDAVCLVDKDSRILRCNRAMKDLAERPFEEIIGRTCCELVHGSAEPIPGCPMSRALETCRRETMTIPIGDRWHYVVVDPIPGEDGSLVGGVHIVRDITQQKRAEEALRESEERHKTLFESAAEGILIADIRTKRFRYPNPAVSKMLGYSVDELKRMSVADIHPKESLEHVIAEFEAQARGEKTLASDIPCLKKDGTVMYADINTAKALIDGIECNVGFFTDITERKRAQEERGKMEEHLRQLQKMEALGTMAGGMAHDFNNLLTAIRGYSEFGLMKSPEDSVLRPFLSHIREASIRAAGLTEQLVQFSRRQPLALKPLGIKKLISDMVNMFRQPIGQETAIVTDFAPDLWAVRGDARNIKQAILSMLVNARDAMPEGGTIVIRAVNAEIDEEYCRNHDYGKPGRFVCLSIEDTGVGMDDGTRPHIFEPFFTTKERCEGIGLGLSAAYGIVKQHKGWIDVKSTQGQGSCFMVYLPSSPDGPEEERPEGDSAEAPKGRGERVLVVEDEDDVRELAESVLRDNGYTVFAVVDRREALYIFSREGGKFDLVFSDIVLPDGSGVNLVERFVARKPELRVLLASGYTEEIANWQTFEEKGYHFLQKPYAVTDLLCAVRELLDKKR</sequence>
<feature type="compositionally biased region" description="Acidic residues" evidence="10">
    <location>
        <begin position="649"/>
        <end position="659"/>
    </location>
</feature>
<keyword evidence="4" id="KW-0808">Transferase</keyword>
<feature type="domain" description="PAS" evidence="13">
    <location>
        <begin position="159"/>
        <end position="211"/>
    </location>
</feature>
<dbReference type="Pfam" id="PF13188">
    <property type="entry name" value="PAS_8"/>
    <property type="match status" value="1"/>
</dbReference>
<feature type="compositionally biased region" description="Basic and acidic residues" evidence="10">
    <location>
        <begin position="1"/>
        <end position="12"/>
    </location>
</feature>
<dbReference type="SMART" id="SM00387">
    <property type="entry name" value="HATPase_c"/>
    <property type="match status" value="1"/>
</dbReference>
<dbReference type="Proteomes" id="UP000315525">
    <property type="component" value="Unassembled WGS sequence"/>
</dbReference>
<name>A0A523USW3_UNCT6</name>
<evidence type="ECO:0000256" key="10">
    <source>
        <dbReference type="SAM" id="MobiDB-lite"/>
    </source>
</evidence>
<dbReference type="EMBL" id="SOJN01000080">
    <property type="protein sequence ID" value="TET45565.1"/>
    <property type="molecule type" value="Genomic_DNA"/>
</dbReference>
<evidence type="ECO:0000259" key="12">
    <source>
        <dbReference type="PROSITE" id="PS50110"/>
    </source>
</evidence>
<dbReference type="SMART" id="SM00086">
    <property type="entry name" value="PAC"/>
    <property type="match status" value="2"/>
</dbReference>
<feature type="domain" description="PAS" evidence="13">
    <location>
        <begin position="280"/>
        <end position="351"/>
    </location>
</feature>
<dbReference type="CDD" id="cd00130">
    <property type="entry name" value="PAS"/>
    <property type="match status" value="3"/>
</dbReference>